<dbReference type="GO" id="GO:0005634">
    <property type="term" value="C:nucleus"/>
    <property type="evidence" value="ECO:0007669"/>
    <property type="project" value="UniProtKB-SubCell"/>
</dbReference>
<dbReference type="STRING" id="104452.A0A0L7L0A8"/>
<dbReference type="PROSITE" id="PS00034">
    <property type="entry name" value="PAIRED_1"/>
    <property type="match status" value="1"/>
</dbReference>
<dbReference type="FunFam" id="1.10.10.10:FF:000069">
    <property type="entry name" value="Paired box protein Pax-6"/>
    <property type="match status" value="1"/>
</dbReference>
<evidence type="ECO:0000313" key="10">
    <source>
        <dbReference type="Proteomes" id="UP000037510"/>
    </source>
</evidence>
<organism evidence="9 10">
    <name type="scientific">Operophtera brumata</name>
    <name type="common">Winter moth</name>
    <name type="synonym">Phalaena brumata</name>
    <dbReference type="NCBI Taxonomy" id="104452"/>
    <lineage>
        <taxon>Eukaryota</taxon>
        <taxon>Metazoa</taxon>
        <taxon>Ecdysozoa</taxon>
        <taxon>Arthropoda</taxon>
        <taxon>Hexapoda</taxon>
        <taxon>Insecta</taxon>
        <taxon>Pterygota</taxon>
        <taxon>Neoptera</taxon>
        <taxon>Endopterygota</taxon>
        <taxon>Lepidoptera</taxon>
        <taxon>Glossata</taxon>
        <taxon>Ditrysia</taxon>
        <taxon>Geometroidea</taxon>
        <taxon>Geometridae</taxon>
        <taxon>Larentiinae</taxon>
        <taxon>Operophtera</taxon>
    </lineage>
</organism>
<evidence type="ECO:0000256" key="7">
    <source>
        <dbReference type="ARBA" id="ARBA00023242"/>
    </source>
</evidence>
<dbReference type="Gene3D" id="1.10.10.10">
    <property type="entry name" value="Winged helix-like DNA-binding domain superfamily/Winged helix DNA-binding domain"/>
    <property type="match status" value="1"/>
</dbReference>
<evidence type="ECO:0000259" key="8">
    <source>
        <dbReference type="PROSITE" id="PS51057"/>
    </source>
</evidence>
<gene>
    <name evidence="9" type="ORF">OBRU01_17587</name>
</gene>
<keyword evidence="6" id="KW-0804">Transcription</keyword>
<protein>
    <submittedName>
        <fullName evidence="9">Pak6</fullName>
    </submittedName>
</protein>
<dbReference type="InterPro" id="IPR043565">
    <property type="entry name" value="PAX_fam"/>
</dbReference>
<dbReference type="Pfam" id="PF00292">
    <property type="entry name" value="PAX"/>
    <property type="match status" value="1"/>
</dbReference>
<dbReference type="EMBL" id="JTDY01003902">
    <property type="protein sequence ID" value="KOB68850.1"/>
    <property type="molecule type" value="Genomic_DNA"/>
</dbReference>
<evidence type="ECO:0000313" key="9">
    <source>
        <dbReference type="EMBL" id="KOB68850.1"/>
    </source>
</evidence>
<name>A0A0L7L0A8_OPEBR</name>
<evidence type="ECO:0000256" key="5">
    <source>
        <dbReference type="ARBA" id="ARBA00023125"/>
    </source>
</evidence>
<evidence type="ECO:0000256" key="3">
    <source>
        <dbReference type="ARBA" id="ARBA00022724"/>
    </source>
</evidence>
<reference evidence="9 10" key="1">
    <citation type="journal article" date="2015" name="Genome Biol. Evol.">
        <title>The genome of winter moth (Operophtera brumata) provides a genomic perspective on sexual dimorphism and phenology.</title>
        <authorList>
            <person name="Derks M.F."/>
            <person name="Smit S."/>
            <person name="Salis L."/>
            <person name="Schijlen E."/>
            <person name="Bossers A."/>
            <person name="Mateman C."/>
            <person name="Pijl A.S."/>
            <person name="de Ridder D."/>
            <person name="Groenen M.A."/>
            <person name="Visser M.E."/>
            <person name="Megens H.J."/>
        </authorList>
    </citation>
    <scope>NUCLEOTIDE SEQUENCE [LARGE SCALE GENOMIC DNA]</scope>
    <source>
        <strain evidence="9">WM2013NL</strain>
        <tissue evidence="9">Head and thorax</tissue>
    </source>
</reference>
<dbReference type="PANTHER" id="PTHR45636">
    <property type="entry name" value="PAIRED BOX PROTEIN PAX-6-RELATED-RELATED"/>
    <property type="match status" value="1"/>
</dbReference>
<dbReference type="Proteomes" id="UP000037510">
    <property type="component" value="Unassembled WGS sequence"/>
</dbReference>
<dbReference type="SUPFAM" id="SSF46689">
    <property type="entry name" value="Homeodomain-like"/>
    <property type="match status" value="1"/>
</dbReference>
<comment type="caution">
    <text evidence="9">The sequence shown here is derived from an EMBL/GenBank/DDBJ whole genome shotgun (WGS) entry which is preliminary data.</text>
</comment>
<keyword evidence="3" id="KW-0563">Paired box</keyword>
<evidence type="ECO:0000256" key="1">
    <source>
        <dbReference type="ARBA" id="ARBA00004123"/>
    </source>
</evidence>
<dbReference type="InterPro" id="IPR043182">
    <property type="entry name" value="PAIRED_DNA-bd_dom"/>
</dbReference>
<sequence>MGGGLFGCSSAGHSGINQLGGVYVNGRPLPDSTRQKIVELAHSGARPCDISRILQVSNGCVSKILGRVLTDELHWHILKNRMYAVNRLDVPCSLAATIERKKERHAFKLQKNKV</sequence>
<keyword evidence="4" id="KW-0805">Transcription regulation</keyword>
<dbReference type="PROSITE" id="PS51057">
    <property type="entry name" value="PAIRED_2"/>
    <property type="match status" value="1"/>
</dbReference>
<keyword evidence="5" id="KW-0238">DNA-binding</keyword>
<evidence type="ECO:0000256" key="6">
    <source>
        <dbReference type="ARBA" id="ARBA00023163"/>
    </source>
</evidence>
<dbReference type="SMART" id="SM00351">
    <property type="entry name" value="PAX"/>
    <property type="match status" value="1"/>
</dbReference>
<evidence type="ECO:0000256" key="2">
    <source>
        <dbReference type="ARBA" id="ARBA00022473"/>
    </source>
</evidence>
<comment type="subcellular location">
    <subcellularLocation>
        <location evidence="1">Nucleus</location>
    </subcellularLocation>
</comment>
<dbReference type="InterPro" id="IPR036388">
    <property type="entry name" value="WH-like_DNA-bd_sf"/>
</dbReference>
<evidence type="ECO:0000256" key="4">
    <source>
        <dbReference type="ARBA" id="ARBA00023015"/>
    </source>
</evidence>
<dbReference type="GO" id="GO:0000978">
    <property type="term" value="F:RNA polymerase II cis-regulatory region sequence-specific DNA binding"/>
    <property type="evidence" value="ECO:0007669"/>
    <property type="project" value="TreeGrafter"/>
</dbReference>
<dbReference type="PRINTS" id="PR00027">
    <property type="entry name" value="PAIREDBOX"/>
</dbReference>
<dbReference type="InterPro" id="IPR001523">
    <property type="entry name" value="Paired_dom"/>
</dbReference>
<keyword evidence="7" id="KW-0539">Nucleus</keyword>
<accession>A0A0L7L0A8</accession>
<dbReference type="InterPro" id="IPR009057">
    <property type="entry name" value="Homeodomain-like_sf"/>
</dbReference>
<proteinExistence type="predicted"/>
<keyword evidence="2" id="KW-0217">Developmental protein</keyword>
<feature type="domain" description="Paired" evidence="8">
    <location>
        <begin position="12"/>
        <end position="114"/>
    </location>
</feature>
<dbReference type="PANTHER" id="PTHR45636:SF41">
    <property type="entry name" value="PAIRED BOX PROTEIN PAX-6-RELATED"/>
    <property type="match status" value="1"/>
</dbReference>
<dbReference type="GO" id="GO:0000981">
    <property type="term" value="F:DNA-binding transcription factor activity, RNA polymerase II-specific"/>
    <property type="evidence" value="ECO:0007669"/>
    <property type="project" value="TreeGrafter"/>
</dbReference>
<keyword evidence="10" id="KW-1185">Reference proteome</keyword>
<dbReference type="AlphaFoldDB" id="A0A0L7L0A8"/>